<keyword evidence="1" id="KW-0812">Transmembrane</keyword>
<reference evidence="2 3" key="1">
    <citation type="journal article" date="2013" name="Int. J. Syst. Evol. Microbiol.">
        <title>Aquimarina gracilis sp. nov., isolated from the gut microflora of a mussel, Mytilus coruscus, and emended description of Aquimarina spongiae.</title>
        <authorList>
            <person name="Park S.C."/>
            <person name="Choe H.N."/>
            <person name="Baik K.S."/>
            <person name="Seong C.N."/>
        </authorList>
    </citation>
    <scope>NUCLEOTIDE SEQUENCE [LARGE SCALE GENOMIC DNA]</scope>
    <source>
        <strain evidence="2 3">PSC32</strain>
    </source>
</reference>
<dbReference type="RefSeq" id="WP_324180337.1">
    <property type="nucleotide sequence ID" value="NZ_BAABAW010000024.1"/>
</dbReference>
<organism evidence="2 3">
    <name type="scientific">Aquimarina gracilis</name>
    <dbReference type="NCBI Taxonomy" id="874422"/>
    <lineage>
        <taxon>Bacteria</taxon>
        <taxon>Pseudomonadati</taxon>
        <taxon>Bacteroidota</taxon>
        <taxon>Flavobacteriia</taxon>
        <taxon>Flavobacteriales</taxon>
        <taxon>Flavobacteriaceae</taxon>
        <taxon>Aquimarina</taxon>
    </lineage>
</organism>
<dbReference type="Proteomes" id="UP001327027">
    <property type="component" value="Unassembled WGS sequence"/>
</dbReference>
<evidence type="ECO:0000256" key="1">
    <source>
        <dbReference type="SAM" id="Phobius"/>
    </source>
</evidence>
<evidence type="ECO:0000313" key="2">
    <source>
        <dbReference type="EMBL" id="MEB3346313.1"/>
    </source>
</evidence>
<keyword evidence="1" id="KW-1133">Transmembrane helix</keyword>
<protein>
    <submittedName>
        <fullName evidence="2">Uncharacterized protein</fullName>
    </submittedName>
</protein>
<feature type="transmembrane region" description="Helical" evidence="1">
    <location>
        <begin position="110"/>
        <end position="126"/>
    </location>
</feature>
<gene>
    <name evidence="2" type="ORF">U6A24_12620</name>
</gene>
<proteinExistence type="predicted"/>
<name>A0ABU5ZWR5_9FLAO</name>
<comment type="caution">
    <text evidence="2">The sequence shown here is derived from an EMBL/GenBank/DDBJ whole genome shotgun (WGS) entry which is preliminary data.</text>
</comment>
<dbReference type="EMBL" id="JAYKLX010000005">
    <property type="protein sequence ID" value="MEB3346313.1"/>
    <property type="molecule type" value="Genomic_DNA"/>
</dbReference>
<evidence type="ECO:0000313" key="3">
    <source>
        <dbReference type="Proteomes" id="UP001327027"/>
    </source>
</evidence>
<accession>A0ABU5ZWR5</accession>
<keyword evidence="3" id="KW-1185">Reference proteome</keyword>
<sequence>MRQFACTIKPKTETITKTVMPEKRIIVLDVFGTPLEGVHVIGSVHNTITDGKGEAIIQSHGSEEITFSHVGKVTEKIAFSQLSNVVILKDAIEDLEEVIISAVKPKKDNLWIWILGLSAGGLYLWSKNKKKQPRTVNL</sequence>
<keyword evidence="1" id="KW-0472">Membrane</keyword>